<sequence>MSSLSRRLTLGFATLVTITTALVLTVGGWLLSRQMVNGLDFLNAAEFAELRERLEDIPAPPDAAEVSLRIREHAEIDAAMYYFQVHTPDGAILFRSPNLGDAALPIPPDEIPPSWTDQLPTLGPLRISEFQAGSLRIQVASPLAPTRRLIHDYTRVSAWLLAATALASFGLGHAFTRFALKPLRLIRDTALRIRADRLDERIPVSTARDEINSLATLLNQMFDRLEASFIQVKRFTADASHELKTPLTLIRLNAEKLRPAVAADPAAHHALEDLLTDISRLNQIIESLLFIAKAESGTLTLPRRTEDTAAFLNAFAEDALALAEDRGLHFTLAANPAAPVTIEPNLLRQLLLNLVSNALNVSPPASTLSLTSRLDDQHWTLALTDEGPGLPPDKLEHIFERFVRYDHTRTGQNHSGQGLGLAICRSIVGLHGGTIHAENRPDRPGLRVTVQLPR</sequence>
<dbReference type="EMBL" id="CP023344">
    <property type="protein sequence ID" value="ATC64161.1"/>
    <property type="molecule type" value="Genomic_DNA"/>
</dbReference>
<keyword evidence="8 11" id="KW-1133">Transmembrane helix</keyword>
<dbReference type="InterPro" id="IPR004358">
    <property type="entry name" value="Sig_transdc_His_kin-like_C"/>
</dbReference>
<dbReference type="Pfam" id="PF00672">
    <property type="entry name" value="HAMP"/>
    <property type="match status" value="1"/>
</dbReference>
<dbReference type="InterPro" id="IPR050428">
    <property type="entry name" value="TCS_sensor_his_kinase"/>
</dbReference>
<keyword evidence="6 11" id="KW-0812">Transmembrane</keyword>
<feature type="domain" description="HAMP" evidence="13">
    <location>
        <begin position="177"/>
        <end position="230"/>
    </location>
</feature>
<dbReference type="InterPro" id="IPR003661">
    <property type="entry name" value="HisK_dim/P_dom"/>
</dbReference>
<evidence type="ECO:0000313" key="14">
    <source>
        <dbReference type="EMBL" id="ATC64161.1"/>
    </source>
</evidence>
<keyword evidence="4" id="KW-0597">Phosphoprotein</keyword>
<reference evidence="14 15" key="1">
    <citation type="submission" date="2017-09" db="EMBL/GenBank/DDBJ databases">
        <title>Complete genome sequence of Verrucomicrobial strain HZ-65, isolated from freshwater.</title>
        <authorList>
            <person name="Choi A."/>
        </authorList>
    </citation>
    <scope>NUCLEOTIDE SEQUENCE [LARGE SCALE GENOMIC DNA]</scope>
    <source>
        <strain evidence="14 15">HZ-65</strain>
    </source>
</reference>
<evidence type="ECO:0000256" key="9">
    <source>
        <dbReference type="ARBA" id="ARBA00023012"/>
    </source>
</evidence>
<evidence type="ECO:0000256" key="4">
    <source>
        <dbReference type="ARBA" id="ARBA00022553"/>
    </source>
</evidence>
<dbReference type="InterPro" id="IPR003594">
    <property type="entry name" value="HATPase_dom"/>
</dbReference>
<dbReference type="OrthoDB" id="9796330at2"/>
<dbReference type="InterPro" id="IPR003660">
    <property type="entry name" value="HAMP_dom"/>
</dbReference>
<evidence type="ECO:0000256" key="5">
    <source>
        <dbReference type="ARBA" id="ARBA00022679"/>
    </source>
</evidence>
<dbReference type="Pfam" id="PF00512">
    <property type="entry name" value="HisKA"/>
    <property type="match status" value="1"/>
</dbReference>
<comment type="subcellular location">
    <subcellularLocation>
        <location evidence="2">Membrane</location>
    </subcellularLocation>
</comment>
<dbReference type="InterPro" id="IPR005467">
    <property type="entry name" value="His_kinase_dom"/>
</dbReference>
<comment type="catalytic activity">
    <reaction evidence="1">
        <text>ATP + protein L-histidine = ADP + protein N-phospho-L-histidine.</text>
        <dbReference type="EC" id="2.7.13.3"/>
    </reaction>
</comment>
<dbReference type="CDD" id="cd06225">
    <property type="entry name" value="HAMP"/>
    <property type="match status" value="1"/>
</dbReference>
<dbReference type="SUPFAM" id="SSF47384">
    <property type="entry name" value="Homodimeric domain of signal transducing histidine kinase"/>
    <property type="match status" value="1"/>
</dbReference>
<dbReference type="PROSITE" id="PS50885">
    <property type="entry name" value="HAMP"/>
    <property type="match status" value="1"/>
</dbReference>
<evidence type="ECO:0000256" key="11">
    <source>
        <dbReference type="SAM" id="Phobius"/>
    </source>
</evidence>
<dbReference type="SMART" id="SM00387">
    <property type="entry name" value="HATPase_c"/>
    <property type="match status" value="1"/>
</dbReference>
<evidence type="ECO:0000256" key="10">
    <source>
        <dbReference type="ARBA" id="ARBA00023136"/>
    </source>
</evidence>
<feature type="domain" description="Histidine kinase" evidence="12">
    <location>
        <begin position="238"/>
        <end position="454"/>
    </location>
</feature>
<gene>
    <name evidence="14" type="ORF">CMV30_09445</name>
</gene>
<keyword evidence="5" id="KW-0808">Transferase</keyword>
<dbReference type="Gene3D" id="6.10.340.10">
    <property type="match status" value="1"/>
</dbReference>
<dbReference type="SUPFAM" id="SSF55874">
    <property type="entry name" value="ATPase domain of HSP90 chaperone/DNA topoisomerase II/histidine kinase"/>
    <property type="match status" value="1"/>
</dbReference>
<evidence type="ECO:0000259" key="13">
    <source>
        <dbReference type="PROSITE" id="PS50885"/>
    </source>
</evidence>
<evidence type="ECO:0000256" key="8">
    <source>
        <dbReference type="ARBA" id="ARBA00022989"/>
    </source>
</evidence>
<dbReference type="PROSITE" id="PS50109">
    <property type="entry name" value="HIS_KIN"/>
    <property type="match status" value="1"/>
</dbReference>
<dbReference type="GO" id="GO:0005886">
    <property type="term" value="C:plasma membrane"/>
    <property type="evidence" value="ECO:0007669"/>
    <property type="project" value="TreeGrafter"/>
</dbReference>
<dbReference type="AlphaFoldDB" id="A0A290QIJ4"/>
<proteinExistence type="predicted"/>
<organism evidence="14 15">
    <name type="scientific">Nibricoccus aquaticus</name>
    <dbReference type="NCBI Taxonomy" id="2576891"/>
    <lineage>
        <taxon>Bacteria</taxon>
        <taxon>Pseudomonadati</taxon>
        <taxon>Verrucomicrobiota</taxon>
        <taxon>Opitutia</taxon>
        <taxon>Opitutales</taxon>
        <taxon>Opitutaceae</taxon>
        <taxon>Nibricoccus</taxon>
    </lineage>
</organism>
<protein>
    <recommendedName>
        <fullName evidence="3">histidine kinase</fullName>
        <ecNumber evidence="3">2.7.13.3</ecNumber>
    </recommendedName>
</protein>
<name>A0A290QIJ4_9BACT</name>
<dbReference type="CDD" id="cd00075">
    <property type="entry name" value="HATPase"/>
    <property type="match status" value="1"/>
</dbReference>
<dbReference type="GO" id="GO:0000155">
    <property type="term" value="F:phosphorelay sensor kinase activity"/>
    <property type="evidence" value="ECO:0007669"/>
    <property type="project" value="InterPro"/>
</dbReference>
<feature type="transmembrane region" description="Helical" evidence="11">
    <location>
        <begin position="156"/>
        <end position="175"/>
    </location>
</feature>
<keyword evidence="10 11" id="KW-0472">Membrane</keyword>
<evidence type="ECO:0000313" key="15">
    <source>
        <dbReference type="Proteomes" id="UP000217265"/>
    </source>
</evidence>
<evidence type="ECO:0000256" key="1">
    <source>
        <dbReference type="ARBA" id="ARBA00000085"/>
    </source>
</evidence>
<dbReference type="InterPro" id="IPR036097">
    <property type="entry name" value="HisK_dim/P_sf"/>
</dbReference>
<dbReference type="CDD" id="cd00082">
    <property type="entry name" value="HisKA"/>
    <property type="match status" value="1"/>
</dbReference>
<dbReference type="SMART" id="SM00304">
    <property type="entry name" value="HAMP"/>
    <property type="match status" value="1"/>
</dbReference>
<dbReference type="RefSeq" id="WP_096055793.1">
    <property type="nucleotide sequence ID" value="NZ_CP023344.1"/>
</dbReference>
<evidence type="ECO:0000256" key="6">
    <source>
        <dbReference type="ARBA" id="ARBA00022692"/>
    </source>
</evidence>
<accession>A0A290QIJ4</accession>
<keyword evidence="9" id="KW-0902">Two-component regulatory system</keyword>
<keyword evidence="7 14" id="KW-0418">Kinase</keyword>
<evidence type="ECO:0000256" key="3">
    <source>
        <dbReference type="ARBA" id="ARBA00012438"/>
    </source>
</evidence>
<evidence type="ECO:0000256" key="2">
    <source>
        <dbReference type="ARBA" id="ARBA00004370"/>
    </source>
</evidence>
<dbReference type="SUPFAM" id="SSF158472">
    <property type="entry name" value="HAMP domain-like"/>
    <property type="match status" value="1"/>
</dbReference>
<dbReference type="PANTHER" id="PTHR45436">
    <property type="entry name" value="SENSOR HISTIDINE KINASE YKOH"/>
    <property type="match status" value="1"/>
</dbReference>
<dbReference type="PRINTS" id="PR00344">
    <property type="entry name" value="BCTRLSENSOR"/>
</dbReference>
<feature type="transmembrane region" description="Helical" evidence="11">
    <location>
        <begin position="12"/>
        <end position="31"/>
    </location>
</feature>
<keyword evidence="15" id="KW-1185">Reference proteome</keyword>
<evidence type="ECO:0000259" key="12">
    <source>
        <dbReference type="PROSITE" id="PS50109"/>
    </source>
</evidence>
<dbReference type="Pfam" id="PF02518">
    <property type="entry name" value="HATPase_c"/>
    <property type="match status" value="1"/>
</dbReference>
<evidence type="ECO:0000256" key="7">
    <source>
        <dbReference type="ARBA" id="ARBA00022777"/>
    </source>
</evidence>
<dbReference type="EC" id="2.7.13.3" evidence="3"/>
<dbReference type="KEGG" id="vbh:CMV30_09445"/>
<dbReference type="Gene3D" id="3.30.565.10">
    <property type="entry name" value="Histidine kinase-like ATPase, C-terminal domain"/>
    <property type="match status" value="1"/>
</dbReference>
<dbReference type="PANTHER" id="PTHR45436:SF8">
    <property type="entry name" value="HISTIDINE KINASE"/>
    <property type="match status" value="1"/>
</dbReference>
<dbReference type="InterPro" id="IPR036890">
    <property type="entry name" value="HATPase_C_sf"/>
</dbReference>
<dbReference type="Gene3D" id="1.10.287.130">
    <property type="match status" value="1"/>
</dbReference>
<dbReference type="Proteomes" id="UP000217265">
    <property type="component" value="Chromosome"/>
</dbReference>
<dbReference type="SMART" id="SM00388">
    <property type="entry name" value="HisKA"/>
    <property type="match status" value="1"/>
</dbReference>